<name>A0ABS0Y3E7_9HYPH</name>
<feature type="region of interest" description="Disordered" evidence="1">
    <location>
        <begin position="140"/>
        <end position="171"/>
    </location>
</feature>
<organism evidence="3 4">
    <name type="scientific">Microvirga splendida</name>
    <dbReference type="NCBI Taxonomy" id="2795727"/>
    <lineage>
        <taxon>Bacteria</taxon>
        <taxon>Pseudomonadati</taxon>
        <taxon>Pseudomonadota</taxon>
        <taxon>Alphaproteobacteria</taxon>
        <taxon>Hyphomicrobiales</taxon>
        <taxon>Methylobacteriaceae</taxon>
        <taxon>Microvirga</taxon>
    </lineage>
</organism>
<reference evidence="4" key="1">
    <citation type="submission" date="2020-12" db="EMBL/GenBank/DDBJ databases">
        <title>Hymenobacter sp.</title>
        <authorList>
            <person name="Kim M.K."/>
        </authorList>
    </citation>
    <scope>NUCLEOTIDE SEQUENCE [LARGE SCALE GENOMIC DNA]</scope>
    <source>
        <strain evidence="4">BT325</strain>
    </source>
</reference>
<dbReference type="Proteomes" id="UP000620670">
    <property type="component" value="Unassembled WGS sequence"/>
</dbReference>
<dbReference type="PROSITE" id="PS51257">
    <property type="entry name" value="PROKAR_LIPOPROTEIN"/>
    <property type="match status" value="1"/>
</dbReference>
<evidence type="ECO:0000313" key="4">
    <source>
        <dbReference type="Proteomes" id="UP000620670"/>
    </source>
</evidence>
<feature type="compositionally biased region" description="Polar residues" evidence="1">
    <location>
        <begin position="52"/>
        <end position="61"/>
    </location>
</feature>
<feature type="compositionally biased region" description="Polar residues" evidence="1">
    <location>
        <begin position="146"/>
        <end position="165"/>
    </location>
</feature>
<feature type="chain" id="PRO_5046266078" description="PepSY domain-containing protein" evidence="2">
    <location>
        <begin position="25"/>
        <end position="235"/>
    </location>
</feature>
<evidence type="ECO:0000313" key="3">
    <source>
        <dbReference type="EMBL" id="MBJ6126817.1"/>
    </source>
</evidence>
<evidence type="ECO:0008006" key="5">
    <source>
        <dbReference type="Google" id="ProtNLM"/>
    </source>
</evidence>
<protein>
    <recommendedName>
        <fullName evidence="5">PepSY domain-containing protein</fullName>
    </recommendedName>
</protein>
<evidence type="ECO:0000256" key="1">
    <source>
        <dbReference type="SAM" id="MobiDB-lite"/>
    </source>
</evidence>
<evidence type="ECO:0000256" key="2">
    <source>
        <dbReference type="SAM" id="SignalP"/>
    </source>
</evidence>
<feature type="region of interest" description="Disordered" evidence="1">
    <location>
        <begin position="33"/>
        <end position="61"/>
    </location>
</feature>
<proteinExistence type="predicted"/>
<dbReference type="EMBL" id="JAELXT010000016">
    <property type="protein sequence ID" value="MBJ6126817.1"/>
    <property type="molecule type" value="Genomic_DNA"/>
</dbReference>
<keyword evidence="2" id="KW-0732">Signal</keyword>
<feature type="signal peptide" evidence="2">
    <location>
        <begin position="1"/>
        <end position="24"/>
    </location>
</feature>
<keyword evidence="4" id="KW-1185">Reference proteome</keyword>
<sequence>MQRKSVAMFAAALLVGCGSSAAFAQSQMEADQTFGSNRPSINRDWIPGALSPSAQRQGDSMQYNRAWPAGDISAAGNSSARGQASNAQSRFNQRVMLRQQLRQAGFQNIRILNATYLVQARTPDGRSVIMVVDPQSASAPEATASVGRQSQQSDSSNATGQNRNSAPLLDPRQVRLDLQSRGFSNISNLSRDGYTYTATADWRGQEMNVRVDGRTGMILEPRPLTPGQMQGLQNN</sequence>
<comment type="caution">
    <text evidence="3">The sequence shown here is derived from an EMBL/GenBank/DDBJ whole genome shotgun (WGS) entry which is preliminary data.</text>
</comment>
<gene>
    <name evidence="3" type="ORF">JAO75_15520</name>
</gene>
<accession>A0ABS0Y3E7</accession>
<dbReference type="RefSeq" id="WP_199050047.1">
    <property type="nucleotide sequence ID" value="NZ_JAELXT010000016.1"/>
</dbReference>